<feature type="domain" description="Plasmodium RESA N-terminal" evidence="3">
    <location>
        <begin position="137"/>
        <end position="184"/>
    </location>
</feature>
<organism evidence="4 5">
    <name type="scientific">Plasmodium inui San Antonio 1</name>
    <dbReference type="NCBI Taxonomy" id="1237626"/>
    <lineage>
        <taxon>Eukaryota</taxon>
        <taxon>Sar</taxon>
        <taxon>Alveolata</taxon>
        <taxon>Apicomplexa</taxon>
        <taxon>Aconoidasida</taxon>
        <taxon>Haemosporida</taxon>
        <taxon>Plasmodiidae</taxon>
        <taxon>Plasmodium</taxon>
        <taxon>Plasmodium (Plasmodium)</taxon>
    </lineage>
</organism>
<dbReference type="Proteomes" id="UP000030640">
    <property type="component" value="Unassembled WGS sequence"/>
</dbReference>
<feature type="region of interest" description="Disordered" evidence="2">
    <location>
        <begin position="20"/>
        <end position="58"/>
    </location>
</feature>
<dbReference type="GeneID" id="20040772"/>
<name>W6ZT75_9APIC</name>
<evidence type="ECO:0000256" key="1">
    <source>
        <dbReference type="SAM" id="Coils"/>
    </source>
</evidence>
<dbReference type="InterPro" id="IPR044885">
    <property type="entry name" value="PRESA_N_sf"/>
</dbReference>
<gene>
    <name evidence="4" type="ORF">C922_05498</name>
</gene>
<evidence type="ECO:0000259" key="3">
    <source>
        <dbReference type="Pfam" id="PF09687"/>
    </source>
</evidence>
<dbReference type="Pfam" id="PF09687">
    <property type="entry name" value="PRESAN"/>
    <property type="match status" value="1"/>
</dbReference>
<evidence type="ECO:0000313" key="4">
    <source>
        <dbReference type="EMBL" id="EUD64117.1"/>
    </source>
</evidence>
<protein>
    <recommendedName>
        <fullName evidence="3">Plasmodium RESA N-terminal domain-containing protein</fullName>
    </recommendedName>
</protein>
<dbReference type="EMBL" id="KI965542">
    <property type="protein sequence ID" value="EUD64117.1"/>
    <property type="molecule type" value="Genomic_DNA"/>
</dbReference>
<reference evidence="4 5" key="1">
    <citation type="submission" date="2013-02" db="EMBL/GenBank/DDBJ databases">
        <title>The Genome Sequence of Plasmodium inui San Antonio 1.</title>
        <authorList>
            <consortium name="The Broad Institute Genome Sequencing Platform"/>
            <consortium name="The Broad Institute Genome Sequencing Center for Infectious Disease"/>
            <person name="Neafsey D."/>
            <person name="Cheeseman I."/>
            <person name="Volkman S."/>
            <person name="Adams J."/>
            <person name="Walker B."/>
            <person name="Young S.K."/>
            <person name="Zeng Q."/>
            <person name="Gargeya S."/>
            <person name="Fitzgerald M."/>
            <person name="Haas B."/>
            <person name="Abouelleil A."/>
            <person name="Alvarado L."/>
            <person name="Arachchi H.M."/>
            <person name="Berlin A.M."/>
            <person name="Chapman S.B."/>
            <person name="Dewar J."/>
            <person name="Goldberg J."/>
            <person name="Griggs A."/>
            <person name="Gujja S."/>
            <person name="Hansen M."/>
            <person name="Howarth C."/>
            <person name="Imamovic A."/>
            <person name="Larimer J."/>
            <person name="McCowan C."/>
            <person name="Murphy C."/>
            <person name="Neiman D."/>
            <person name="Pearson M."/>
            <person name="Priest M."/>
            <person name="Roberts A."/>
            <person name="Saif S."/>
            <person name="Shea T."/>
            <person name="Sisk P."/>
            <person name="Sykes S."/>
            <person name="Wortman J."/>
            <person name="Nusbaum C."/>
            <person name="Birren B."/>
        </authorList>
    </citation>
    <scope>NUCLEOTIDE SEQUENCE [LARGE SCALE GENOMIC DNA]</scope>
    <source>
        <strain evidence="4 5">San Antonio 1</strain>
    </source>
</reference>
<dbReference type="InterPro" id="IPR019111">
    <property type="entry name" value="PRESA_N"/>
</dbReference>
<sequence length="201" mass="23147">MPQLGGRNLSELNEDGCFRRKSIDRHVDSSDSESDDNVLSSPDEMDLGENEEEDALDSDQIVEQEYEEKSDLCNISSSRLDQGQVILTSGVTKAEIEEPINNMEEVSSRNEIIKMRKDAYALEILTVCKMIIMSRCFDVLTKKEEHYNEFFKSFIMKDDLTKQELVNFLNNCKKEVAELRESLETFAKKEFDARIIPKRGN</sequence>
<dbReference type="AlphaFoldDB" id="W6ZT75"/>
<dbReference type="VEuPathDB" id="PlasmoDB:C922_05498"/>
<dbReference type="OrthoDB" id="376477at2759"/>
<keyword evidence="5" id="KW-1185">Reference proteome</keyword>
<feature type="coiled-coil region" evidence="1">
    <location>
        <begin position="162"/>
        <end position="189"/>
    </location>
</feature>
<feature type="compositionally biased region" description="Acidic residues" evidence="2">
    <location>
        <begin position="43"/>
        <end position="58"/>
    </location>
</feature>
<keyword evidence="1" id="KW-0175">Coiled coil</keyword>
<dbReference type="RefSeq" id="XP_008819291.1">
    <property type="nucleotide sequence ID" value="XM_008821069.1"/>
</dbReference>
<proteinExistence type="predicted"/>
<dbReference type="Gene3D" id="6.10.280.180">
    <property type="entry name" value="Plasmodium RESA, N-terminal helical domain"/>
    <property type="match status" value="1"/>
</dbReference>
<accession>W6ZT75</accession>
<evidence type="ECO:0000256" key="2">
    <source>
        <dbReference type="SAM" id="MobiDB-lite"/>
    </source>
</evidence>
<evidence type="ECO:0000313" key="5">
    <source>
        <dbReference type="Proteomes" id="UP000030640"/>
    </source>
</evidence>